<organism evidence="2 3">
    <name type="scientific">Fimbriimonas ginsengisoli</name>
    <dbReference type="NCBI Taxonomy" id="1005039"/>
    <lineage>
        <taxon>Bacteria</taxon>
        <taxon>Bacillati</taxon>
        <taxon>Armatimonadota</taxon>
        <taxon>Fimbriimonadia</taxon>
        <taxon>Fimbriimonadales</taxon>
        <taxon>Fimbriimonadaceae</taxon>
        <taxon>Fimbriimonas</taxon>
    </lineage>
</organism>
<gene>
    <name evidence="2" type="ORF">HYR64_02580</name>
</gene>
<sequence>MKAITEERKEGSSILGLVAAFVAGVGVAASVAYVVNRAGSHAARRAESVFDACDRAVRTLETRLQSVDVALAG</sequence>
<proteinExistence type="predicted"/>
<keyword evidence="1" id="KW-0472">Membrane</keyword>
<comment type="caution">
    <text evidence="2">The sequence shown here is derived from an EMBL/GenBank/DDBJ whole genome shotgun (WGS) entry which is preliminary data.</text>
</comment>
<evidence type="ECO:0000313" key="2">
    <source>
        <dbReference type="EMBL" id="MBI1755975.1"/>
    </source>
</evidence>
<name>A0A931LR65_FIMGI</name>
<keyword evidence="1" id="KW-0812">Transmembrane</keyword>
<accession>A0A931LR65</accession>
<protein>
    <submittedName>
        <fullName evidence="2">Uncharacterized protein</fullName>
    </submittedName>
</protein>
<dbReference type="AlphaFoldDB" id="A0A931LR65"/>
<reference evidence="2" key="1">
    <citation type="submission" date="2020-07" db="EMBL/GenBank/DDBJ databases">
        <title>Huge and variable diversity of episymbiotic CPR bacteria and DPANN archaea in groundwater ecosystems.</title>
        <authorList>
            <person name="He C.Y."/>
            <person name="Keren R."/>
            <person name="Whittaker M."/>
            <person name="Farag I.F."/>
            <person name="Doudna J."/>
            <person name="Cate J.H.D."/>
            <person name="Banfield J.F."/>
        </authorList>
    </citation>
    <scope>NUCLEOTIDE SEQUENCE</scope>
    <source>
        <strain evidence="2">NC_groundwater_17_Pr7_B-0.1um_64_12</strain>
    </source>
</reference>
<evidence type="ECO:0000256" key="1">
    <source>
        <dbReference type="SAM" id="Phobius"/>
    </source>
</evidence>
<keyword evidence="1" id="KW-1133">Transmembrane helix</keyword>
<dbReference type="Proteomes" id="UP000727962">
    <property type="component" value="Unassembled WGS sequence"/>
</dbReference>
<dbReference type="EMBL" id="JACOSL010000017">
    <property type="protein sequence ID" value="MBI1755975.1"/>
    <property type="molecule type" value="Genomic_DNA"/>
</dbReference>
<evidence type="ECO:0000313" key="3">
    <source>
        <dbReference type="Proteomes" id="UP000727962"/>
    </source>
</evidence>
<feature type="transmembrane region" description="Helical" evidence="1">
    <location>
        <begin position="12"/>
        <end position="35"/>
    </location>
</feature>